<evidence type="ECO:0000313" key="2">
    <source>
        <dbReference type="EMBL" id="ASF80741.1"/>
    </source>
</evidence>
<protein>
    <submittedName>
        <fullName evidence="1">Uncharacterized protein</fullName>
    </submittedName>
</protein>
<proteinExistence type="predicted"/>
<organism evidence="1">
    <name type="scientific">Escherichia coli</name>
    <dbReference type="NCBI Taxonomy" id="562"/>
    <lineage>
        <taxon>Bacteria</taxon>
        <taxon>Pseudomonadati</taxon>
        <taxon>Pseudomonadota</taxon>
        <taxon>Gammaproteobacteria</taxon>
        <taxon>Enterobacterales</taxon>
        <taxon>Enterobacteriaceae</taxon>
        <taxon>Escherichia</taxon>
    </lineage>
</organism>
<sequence>MYANWNLSRYVTDSSGSGMDNESTEISEKKRCVIPEPALQLMSLIHSDNTRLTC</sequence>
<accession>A0A218N1A1</accession>
<keyword evidence="1" id="KW-0614">Plasmid</keyword>
<reference evidence="1" key="1">
    <citation type="submission" date="2017-04" db="EMBL/GenBank/DDBJ databases">
        <title>Characterization of IncA/C2 plasmids, encoding IMP-like metallo-beta-lactamases, recovered from silver gulls in Australia.</title>
        <authorList>
            <person name="Papagiannitsis C.C."/>
            <person name="Dolejska M."/>
        </authorList>
    </citation>
    <scope>NUCLEOTIDE SEQUENCE</scope>
    <source>
        <strain evidence="2">Ec78</strain>
        <strain evidence="1">Ec9</strain>
        <plasmid evidence="2">pEc78</plasmid>
        <plasmid evidence="1">pEc9</plasmid>
    </source>
</reference>
<geneLocation type="plasmid" evidence="2">
    <name>pEc78</name>
</geneLocation>
<dbReference type="EMBL" id="KY887590">
    <property type="protein sequence ID" value="ASF79948.1"/>
    <property type="molecule type" value="Genomic_DNA"/>
</dbReference>
<dbReference type="AlphaFoldDB" id="A0A218N1A1"/>
<dbReference type="EMBL" id="KY887595">
    <property type="protein sequence ID" value="ASF80741.1"/>
    <property type="molecule type" value="Genomic_DNA"/>
</dbReference>
<geneLocation type="plasmid" evidence="1">
    <name>pEc9</name>
</geneLocation>
<evidence type="ECO:0000313" key="1">
    <source>
        <dbReference type="EMBL" id="ASF79948.1"/>
    </source>
</evidence>
<name>A0A218N1A1_ECOLX</name>